<dbReference type="Pfam" id="PF14361">
    <property type="entry name" value="RsbRD_N"/>
    <property type="match status" value="1"/>
</dbReference>
<dbReference type="EMBL" id="NOZR01000029">
    <property type="protein sequence ID" value="OYN75407.1"/>
    <property type="molecule type" value="Genomic_DNA"/>
</dbReference>
<dbReference type="Proteomes" id="UP000216063">
    <property type="component" value="Unassembled WGS sequence"/>
</dbReference>
<evidence type="ECO:0000259" key="1">
    <source>
        <dbReference type="Pfam" id="PF13556"/>
    </source>
</evidence>
<evidence type="ECO:0000313" key="4">
    <source>
        <dbReference type="Proteomes" id="UP000216063"/>
    </source>
</evidence>
<dbReference type="InterPro" id="IPR025751">
    <property type="entry name" value="RsbRD_N_dom"/>
</dbReference>
<evidence type="ECO:0000313" key="3">
    <source>
        <dbReference type="EMBL" id="OYN75407.1"/>
    </source>
</evidence>
<dbReference type="Pfam" id="PF13556">
    <property type="entry name" value="HTH_30"/>
    <property type="match status" value="1"/>
</dbReference>
<dbReference type="Gene3D" id="1.10.10.2840">
    <property type="entry name" value="PucR C-terminal helix-turn-helix domain"/>
    <property type="match status" value="1"/>
</dbReference>
<comment type="caution">
    <text evidence="3">The sequence shown here is derived from an EMBL/GenBank/DDBJ whole genome shotgun (WGS) entry which is preliminary data.</text>
</comment>
<organism evidence="3 4">
    <name type="scientific">Mycolicibacterium sphagni</name>
    <dbReference type="NCBI Taxonomy" id="1786"/>
    <lineage>
        <taxon>Bacteria</taxon>
        <taxon>Bacillati</taxon>
        <taxon>Actinomycetota</taxon>
        <taxon>Actinomycetes</taxon>
        <taxon>Mycobacteriales</taxon>
        <taxon>Mycobacteriaceae</taxon>
        <taxon>Mycolicibacterium</taxon>
    </lineage>
</organism>
<gene>
    <name evidence="3" type="ORF">CG716_25515</name>
</gene>
<dbReference type="InterPro" id="IPR025736">
    <property type="entry name" value="PucR_C-HTH_dom"/>
</dbReference>
<proteinExistence type="predicted"/>
<name>A0A255D7Q5_9MYCO</name>
<feature type="domain" description="RsbT co-antagonist protein RsbRD N-terminal" evidence="2">
    <location>
        <begin position="35"/>
        <end position="169"/>
    </location>
</feature>
<feature type="domain" description="PucR C-terminal helix-turn-helix" evidence="1">
    <location>
        <begin position="346"/>
        <end position="404"/>
    </location>
</feature>
<dbReference type="AlphaFoldDB" id="A0A255D7Q5"/>
<evidence type="ECO:0000259" key="2">
    <source>
        <dbReference type="Pfam" id="PF14361"/>
    </source>
</evidence>
<accession>A0A255D7Q5</accession>
<reference evidence="3 4" key="1">
    <citation type="submission" date="2017-07" db="EMBL/GenBank/DDBJ databases">
        <title>The new phylogeny of genus Mycobacterium.</title>
        <authorList>
            <person name="Tortoli E."/>
            <person name="Trovato A."/>
            <person name="Cirillo D.M."/>
        </authorList>
    </citation>
    <scope>NUCLEOTIDE SEQUENCE [LARGE SCALE GENOMIC DNA]</scope>
    <source>
        <strain evidence="3 4">ATCC 33027</strain>
    </source>
</reference>
<keyword evidence="4" id="KW-1185">Reference proteome</keyword>
<dbReference type="InterPro" id="IPR042070">
    <property type="entry name" value="PucR_C-HTH_sf"/>
</dbReference>
<sequence>MPGHNAARRFTIRYVPQLSAPTVLTNRVRQQSEVIVGKVLDVLRDEVSDYVGRDDDGNTVQDNVAGYLAEMLDWIDLGAEPGHQSFDSAIRHRASQGLTLSSLLHAFRLGAATIWDELARLADTDEIDKEALIAATPSIFAWMNTNSLRAHAVFREIDIRDARRNEQVRAALLDTILFNDSSIGAAFWDAVAALGLPRTGQLTVVAATSAEHTSTGDSPPDIETLISSHSAVQDAWFRLAANSQVGVVSLRRNRADALDSIASTICSDLPVLVGLSSPFAAISDCSKARAQAQIAMAASTNSRPITRYNRDVLPVLLASAPDAAATVVATTLGPVLDLPPDRADPLLTTVHTWLRLGQSVSATAAELHCHRNTVNYRLRRFTELTGRPLTDNFWLAQVALALEAPRTQK</sequence>
<dbReference type="PANTHER" id="PTHR33744">
    <property type="entry name" value="CARBOHYDRATE DIACID REGULATOR"/>
    <property type="match status" value="1"/>
</dbReference>
<dbReference type="InterPro" id="IPR051448">
    <property type="entry name" value="CdaR-like_regulators"/>
</dbReference>
<protein>
    <submittedName>
        <fullName evidence="3">Uncharacterized protein</fullName>
    </submittedName>
</protein>